<comment type="caution">
    <text evidence="2">The sequence shown here is derived from an EMBL/GenBank/DDBJ whole genome shotgun (WGS) entry which is preliminary data.</text>
</comment>
<accession>A0A4R9JXT4</accession>
<protein>
    <submittedName>
        <fullName evidence="2">Uncharacterized protein</fullName>
    </submittedName>
</protein>
<dbReference type="Proteomes" id="UP000297693">
    <property type="component" value="Unassembled WGS sequence"/>
</dbReference>
<organism evidence="2 3">
    <name type="scientific">Leptospira ognonensis</name>
    <dbReference type="NCBI Taxonomy" id="2484945"/>
    <lineage>
        <taxon>Bacteria</taxon>
        <taxon>Pseudomonadati</taxon>
        <taxon>Spirochaetota</taxon>
        <taxon>Spirochaetia</taxon>
        <taxon>Leptospirales</taxon>
        <taxon>Leptospiraceae</taxon>
        <taxon>Leptospira</taxon>
    </lineage>
</organism>
<keyword evidence="1" id="KW-1133">Transmembrane helix</keyword>
<keyword evidence="1" id="KW-0812">Transmembrane</keyword>
<sequence length="139" mass="16931">MTLIEYLAFPILFIWFIGLLLTFFRRDLEPHWKFFFFLVFCFYMVQFFPEFWAGVSRWKTNPKAELLTWISALGNATYVFLFLLWPLVLIRIYYSASNNLSKTLIPLLAYGTVIYWVLFFLWSYYSKEWNQFLEGFITK</sequence>
<proteinExistence type="predicted"/>
<gene>
    <name evidence="2" type="ORF">EHQ58_11535</name>
</gene>
<dbReference type="OrthoDB" id="344970at2"/>
<keyword evidence="3" id="KW-1185">Reference proteome</keyword>
<evidence type="ECO:0000256" key="1">
    <source>
        <dbReference type="SAM" id="Phobius"/>
    </source>
</evidence>
<feature type="transmembrane region" description="Helical" evidence="1">
    <location>
        <begin position="69"/>
        <end position="92"/>
    </location>
</feature>
<dbReference type="AlphaFoldDB" id="A0A4R9JXT4"/>
<evidence type="ECO:0000313" key="2">
    <source>
        <dbReference type="EMBL" id="TGL58021.1"/>
    </source>
</evidence>
<dbReference type="EMBL" id="RQGD01000034">
    <property type="protein sequence ID" value="TGL58021.1"/>
    <property type="molecule type" value="Genomic_DNA"/>
</dbReference>
<reference evidence="2" key="1">
    <citation type="journal article" date="2019" name="PLoS Negl. Trop. Dis.">
        <title>Revisiting the worldwide diversity of Leptospira species in the environment.</title>
        <authorList>
            <person name="Vincent A.T."/>
            <person name="Schiettekatte O."/>
            <person name="Bourhy P."/>
            <person name="Veyrier F.J."/>
            <person name="Picardeau M."/>
        </authorList>
    </citation>
    <scope>NUCLEOTIDE SEQUENCE [LARGE SCALE GENOMIC DNA]</scope>
    <source>
        <strain evidence="2">201702476</strain>
    </source>
</reference>
<feature type="transmembrane region" description="Helical" evidence="1">
    <location>
        <begin position="6"/>
        <end position="24"/>
    </location>
</feature>
<name>A0A4R9JXT4_9LEPT</name>
<evidence type="ECO:0000313" key="3">
    <source>
        <dbReference type="Proteomes" id="UP000297693"/>
    </source>
</evidence>
<feature type="transmembrane region" description="Helical" evidence="1">
    <location>
        <begin position="31"/>
        <end position="49"/>
    </location>
</feature>
<dbReference type="RefSeq" id="WP_135624040.1">
    <property type="nucleotide sequence ID" value="NZ_RQGD01000034.1"/>
</dbReference>
<keyword evidence="1" id="KW-0472">Membrane</keyword>
<feature type="transmembrane region" description="Helical" evidence="1">
    <location>
        <begin position="104"/>
        <end position="125"/>
    </location>
</feature>